<comment type="subcellular location">
    <subcellularLocation>
        <location evidence="1">Cell membrane</location>
        <topology evidence="1">Peripheral membrane protein</topology>
    </subcellularLocation>
</comment>
<dbReference type="EMBL" id="CP021417">
    <property type="protein sequence ID" value="ARU46198.1"/>
    <property type="molecule type" value="Genomic_DNA"/>
</dbReference>
<dbReference type="PROSITE" id="PS50893">
    <property type="entry name" value="ABC_TRANSPORTER_2"/>
    <property type="match status" value="1"/>
</dbReference>
<keyword evidence="3" id="KW-1003">Cell membrane</keyword>
<evidence type="ECO:0000313" key="10">
    <source>
        <dbReference type="Proteomes" id="UP000195652"/>
    </source>
</evidence>
<keyword evidence="2" id="KW-0813">Transport</keyword>
<evidence type="ECO:0000256" key="2">
    <source>
        <dbReference type="ARBA" id="ARBA00022448"/>
    </source>
</evidence>
<dbReference type="KEGG" id="csil:CBE74_06540"/>
<dbReference type="CDD" id="cd03230">
    <property type="entry name" value="ABC_DR_subfamily_A"/>
    <property type="match status" value="1"/>
</dbReference>
<evidence type="ECO:0000256" key="3">
    <source>
        <dbReference type="ARBA" id="ARBA00022475"/>
    </source>
</evidence>
<accession>A0A7Y4LGH1</accession>
<dbReference type="Proteomes" id="UP000195652">
    <property type="component" value="Chromosome"/>
</dbReference>
<dbReference type="InterPro" id="IPR003593">
    <property type="entry name" value="AAA+_ATPase"/>
</dbReference>
<gene>
    <name evidence="9" type="ORF">CBE74_06540</name>
</gene>
<dbReference type="Pfam" id="PF00005">
    <property type="entry name" value="ABC_tran"/>
    <property type="match status" value="1"/>
</dbReference>
<keyword evidence="8" id="KW-0046">Antibiotic resistance</keyword>
<reference evidence="9 10" key="2">
    <citation type="journal article" date="2020" name="Antonie Van Leeuwenhoek">
        <title>Phylogenomic characterisation of a novel corynebacterial species pathogenic to animals.</title>
        <authorList>
            <person name="Moller J."/>
            <person name="Musella L."/>
            <person name="Melnikov V."/>
            <person name="Geissdorfer W."/>
            <person name="Burkovski A."/>
            <person name="Sangal V."/>
        </authorList>
    </citation>
    <scope>NUCLEOTIDE SEQUENCE [LARGE SCALE GENOMIC DNA]</scope>
    <source>
        <strain evidence="9 10">PO100/5</strain>
    </source>
</reference>
<dbReference type="InterPro" id="IPR003439">
    <property type="entry name" value="ABC_transporter-like_ATP-bd"/>
</dbReference>
<evidence type="ECO:0000256" key="5">
    <source>
        <dbReference type="ARBA" id="ARBA00022840"/>
    </source>
</evidence>
<proteinExistence type="predicted"/>
<dbReference type="InterPro" id="IPR017871">
    <property type="entry name" value="ABC_transporter-like_CS"/>
</dbReference>
<keyword evidence="10" id="KW-1185">Reference proteome</keyword>
<evidence type="ECO:0000256" key="8">
    <source>
        <dbReference type="ARBA" id="ARBA00023251"/>
    </source>
</evidence>
<dbReference type="PROSITE" id="PS00211">
    <property type="entry name" value="ABC_TRANSPORTER_1"/>
    <property type="match status" value="1"/>
</dbReference>
<dbReference type="RefSeq" id="WP_087454014.1">
    <property type="nucleotide sequence ID" value="NZ_CP021417.2"/>
</dbReference>
<protein>
    <submittedName>
        <fullName evidence="9">ABC transporter ATP-binding protein</fullName>
    </submittedName>
</protein>
<keyword evidence="4" id="KW-0547">Nucleotide-binding</keyword>
<evidence type="ECO:0000256" key="6">
    <source>
        <dbReference type="ARBA" id="ARBA00022967"/>
    </source>
</evidence>
<evidence type="ECO:0000256" key="1">
    <source>
        <dbReference type="ARBA" id="ARBA00004202"/>
    </source>
</evidence>
<evidence type="ECO:0000256" key="7">
    <source>
        <dbReference type="ARBA" id="ARBA00023136"/>
    </source>
</evidence>
<dbReference type="OrthoDB" id="9804819at2"/>
<sequence>MTTFNSTSSEPTASSSPVLELTQVVKRFGTKEAVAGLSLRAYPGQVLAFLGPNGAGKTTTIEMCEGFQKPTSGSICVLGIDPAQHPDAVRQKVGIMLQGGGSYSGIRVQEMLNLTASYSKDPLDTDWLLHVLGLDSHRTTTYRRLSGGQKQRLSLALALVGRPQLVFLDEPTAGMDAQSRLVVWKLIRSLKTDGVTVILTTHLMDEAQALADRVAIINQGQLVAEGTTEELRANEKSGTSAVFSTSTPLPLSSNSLKDLAVQEIKPLHYGITGELSPDTLARISAAAAKESVLITSWETRTKSLEDIFLDLTGRELRS</sequence>
<keyword evidence="7" id="KW-0472">Membrane</keyword>
<evidence type="ECO:0000256" key="4">
    <source>
        <dbReference type="ARBA" id="ARBA00022741"/>
    </source>
</evidence>
<reference evidence="9 10" key="1">
    <citation type="journal article" date="2014" name="BMC Vet. Res.">
        <title>First report of Corynebacterium pseudotuberculosis from caseous lymphadenitis lesions in Black Alentejano pig (Sus scrofa domesticus).</title>
        <authorList>
            <person name="Oliveira M."/>
            <person name="Barroco C."/>
            <person name="Mottola C."/>
            <person name="Santos R."/>
            <person name="Lemsaddek A."/>
            <person name="Tavares L."/>
            <person name="Semedo-Lemsaddek T."/>
        </authorList>
    </citation>
    <scope>NUCLEOTIDE SEQUENCE [LARGE SCALE GENOMIC DNA]</scope>
    <source>
        <strain evidence="9 10">PO100/5</strain>
    </source>
</reference>
<dbReference type="GO" id="GO:0046677">
    <property type="term" value="P:response to antibiotic"/>
    <property type="evidence" value="ECO:0007669"/>
    <property type="project" value="UniProtKB-KW"/>
</dbReference>
<reference evidence="9 10" key="4">
    <citation type="journal article" date="2020" name="PLoS ONE">
        <title>Taxonomic classification of strain PO100/5 shows a broader geographic distribution and genetic markers of the recently described Corynebacterium silvaticum.</title>
        <authorList>
            <person name="Viana M.V.C."/>
            <person name="Profeta R."/>
            <person name="da Silva A.L."/>
            <person name="Hurtado R."/>
            <person name="Cerqueira J.C."/>
            <person name="Ribeiro B.F.S."/>
            <person name="Almeida M.O."/>
            <person name="Morais-Rodrigues F."/>
            <person name="Soares S.C."/>
            <person name="Oliveira M."/>
            <person name="Tavares L."/>
            <person name="Figueiredo H."/>
            <person name="Wattam A.R."/>
            <person name="Barh D."/>
            <person name="Ghosh P."/>
            <person name="Silva A."/>
            <person name="Azevedo V."/>
        </authorList>
    </citation>
    <scope>NUCLEOTIDE SEQUENCE [LARGE SCALE GENOMIC DNA]</scope>
    <source>
        <strain evidence="9 10">PO100/5</strain>
    </source>
</reference>
<dbReference type="PANTHER" id="PTHR42711">
    <property type="entry name" value="ABC TRANSPORTER ATP-BINDING PROTEIN"/>
    <property type="match status" value="1"/>
</dbReference>
<organism evidence="9 10">
    <name type="scientific">Corynebacterium silvaticum</name>
    <dbReference type="NCBI Taxonomy" id="2320431"/>
    <lineage>
        <taxon>Bacteria</taxon>
        <taxon>Bacillati</taxon>
        <taxon>Actinomycetota</taxon>
        <taxon>Actinomycetes</taxon>
        <taxon>Mycobacteriales</taxon>
        <taxon>Corynebacteriaceae</taxon>
        <taxon>Corynebacterium</taxon>
    </lineage>
</organism>
<name>A0A7Y4LGH1_9CORY</name>
<evidence type="ECO:0000313" key="9">
    <source>
        <dbReference type="EMBL" id="ARU46198.1"/>
    </source>
</evidence>
<keyword evidence="5 9" id="KW-0067">ATP-binding</keyword>
<dbReference type="PANTHER" id="PTHR42711:SF16">
    <property type="entry name" value="ABC TRANSPORTER ATP-BINDING PROTEIN"/>
    <property type="match status" value="1"/>
</dbReference>
<dbReference type="SMART" id="SM00382">
    <property type="entry name" value="AAA"/>
    <property type="match status" value="1"/>
</dbReference>
<dbReference type="InterPro" id="IPR027417">
    <property type="entry name" value="P-loop_NTPase"/>
</dbReference>
<dbReference type="GO" id="GO:0016887">
    <property type="term" value="F:ATP hydrolysis activity"/>
    <property type="evidence" value="ECO:0007669"/>
    <property type="project" value="InterPro"/>
</dbReference>
<dbReference type="AlphaFoldDB" id="A0A7Y4LGH1"/>
<dbReference type="SUPFAM" id="SSF52540">
    <property type="entry name" value="P-loop containing nucleoside triphosphate hydrolases"/>
    <property type="match status" value="1"/>
</dbReference>
<dbReference type="GeneID" id="75007907"/>
<dbReference type="GO" id="GO:0005524">
    <property type="term" value="F:ATP binding"/>
    <property type="evidence" value="ECO:0007669"/>
    <property type="project" value="UniProtKB-KW"/>
</dbReference>
<dbReference type="Gene3D" id="3.40.50.300">
    <property type="entry name" value="P-loop containing nucleotide triphosphate hydrolases"/>
    <property type="match status" value="1"/>
</dbReference>
<dbReference type="GO" id="GO:0055085">
    <property type="term" value="P:transmembrane transport"/>
    <property type="evidence" value="ECO:0007669"/>
    <property type="project" value="UniProtKB-ARBA"/>
</dbReference>
<reference evidence="9 10" key="3">
    <citation type="journal article" date="2020" name="Int. J. Syst. Evol. Microbiol.">
        <title>Corynebacterium silvaticum sp. nov., a unique group of NTTB corynebacteria in wild boar and roe deer.</title>
        <authorList>
            <person name="Dangel A."/>
            <person name="Berger A."/>
            <person name="Rau J."/>
            <person name="Eisenberg T."/>
            <person name="Kampfer P."/>
            <person name="Margos G."/>
            <person name="Contzen M."/>
            <person name="Busse H.J."/>
            <person name="Konrad R."/>
            <person name="Peters M."/>
            <person name="Sting R."/>
            <person name="Sing A."/>
        </authorList>
    </citation>
    <scope>NUCLEOTIDE SEQUENCE [LARGE SCALE GENOMIC DNA]</scope>
    <source>
        <strain evidence="9 10">PO100/5</strain>
    </source>
</reference>
<dbReference type="FunFam" id="3.40.50.300:FF:000589">
    <property type="entry name" value="ABC transporter, ATP-binding subunit"/>
    <property type="match status" value="1"/>
</dbReference>
<dbReference type="InterPro" id="IPR050763">
    <property type="entry name" value="ABC_transporter_ATP-binding"/>
</dbReference>
<dbReference type="GO" id="GO:0005886">
    <property type="term" value="C:plasma membrane"/>
    <property type="evidence" value="ECO:0007669"/>
    <property type="project" value="UniProtKB-SubCell"/>
</dbReference>
<keyword evidence="6" id="KW-1278">Translocase</keyword>